<proteinExistence type="inferred from homology"/>
<dbReference type="AlphaFoldDB" id="A0AB36JR40"/>
<evidence type="ECO:0000313" key="5">
    <source>
        <dbReference type="Proteomes" id="UP000188600"/>
    </source>
</evidence>
<evidence type="ECO:0000259" key="2">
    <source>
        <dbReference type="Pfam" id="PF01337"/>
    </source>
</evidence>
<gene>
    <name evidence="4" type="ORF">BVE84_08835</name>
    <name evidence="3" type="ORF">BVE86_07160</name>
</gene>
<dbReference type="Proteomes" id="UP000188946">
    <property type="component" value="Unassembled WGS sequence"/>
</dbReference>
<reference evidence="5 6" key="1">
    <citation type="submission" date="2016-12" db="EMBL/GenBank/DDBJ databases">
        <authorList>
            <person name="Gulvik C.A."/>
        </authorList>
    </citation>
    <scope>NUCLEOTIDE SEQUENCE [LARGE SCALE GENOMIC DNA]</scope>
    <source>
        <strain evidence="4 6">12-5202</strain>
        <strain evidence="3 5">12-5291</strain>
    </source>
</reference>
<name>A0AB36JR40_9STRE</name>
<accession>A0AB36JR40</accession>
<comment type="caution">
    <text evidence="3">The sequence shown here is derived from an EMBL/GenBank/DDBJ whole genome shotgun (WGS) entry which is preliminary data.</text>
</comment>
<dbReference type="InterPro" id="IPR000468">
    <property type="entry name" value="Barstar"/>
</dbReference>
<evidence type="ECO:0000313" key="4">
    <source>
        <dbReference type="EMBL" id="ONK26735.1"/>
    </source>
</evidence>
<dbReference type="Pfam" id="PF01337">
    <property type="entry name" value="Barstar"/>
    <property type="match status" value="1"/>
</dbReference>
<dbReference type="InterPro" id="IPR035905">
    <property type="entry name" value="Barstar-like_sf"/>
</dbReference>
<dbReference type="EMBL" id="MSPT01000015">
    <property type="protein sequence ID" value="ONK26486.1"/>
    <property type="molecule type" value="Genomic_DNA"/>
</dbReference>
<dbReference type="Proteomes" id="UP000188600">
    <property type="component" value="Unassembled WGS sequence"/>
</dbReference>
<evidence type="ECO:0000313" key="6">
    <source>
        <dbReference type="Proteomes" id="UP000188946"/>
    </source>
</evidence>
<organism evidence="3 5">
    <name type="scientific">Streptococcus azizii</name>
    <dbReference type="NCBI Taxonomy" id="1579424"/>
    <lineage>
        <taxon>Bacteria</taxon>
        <taxon>Bacillati</taxon>
        <taxon>Bacillota</taxon>
        <taxon>Bacilli</taxon>
        <taxon>Lactobacillales</taxon>
        <taxon>Streptococcaceae</taxon>
        <taxon>Streptococcus</taxon>
    </lineage>
</organism>
<feature type="domain" description="Barstar (barnase inhibitor)" evidence="2">
    <location>
        <begin position="5"/>
        <end position="81"/>
    </location>
</feature>
<evidence type="ECO:0000256" key="1">
    <source>
        <dbReference type="ARBA" id="ARBA00006845"/>
    </source>
</evidence>
<keyword evidence="6" id="KW-1185">Reference proteome</keyword>
<dbReference type="Gene3D" id="3.30.370.10">
    <property type="entry name" value="Barstar-like"/>
    <property type="match status" value="1"/>
</dbReference>
<comment type="similarity">
    <text evidence="1">Belongs to the barstar family.</text>
</comment>
<protein>
    <recommendedName>
        <fullName evidence="2">Barstar (barnase inhibitor) domain-containing protein</fullName>
    </recommendedName>
</protein>
<dbReference type="EMBL" id="MSPR01000020">
    <property type="protein sequence ID" value="ONK26735.1"/>
    <property type="molecule type" value="Genomic_DNA"/>
</dbReference>
<sequence length="97" mass="11296">MQTEYDAVLKLANIFNIENLIDGNWDALRDRLERSSYIIPDNINIFIDNAGYLFATDANSRRIFLDILKDTVEWWDGDVEKYVVGGKKKSFNVYLVD</sequence>
<evidence type="ECO:0000313" key="3">
    <source>
        <dbReference type="EMBL" id="ONK26486.1"/>
    </source>
</evidence>